<feature type="domain" description="C2H2-type" evidence="8">
    <location>
        <begin position="284"/>
        <end position="311"/>
    </location>
</feature>
<evidence type="ECO:0000259" key="8">
    <source>
        <dbReference type="PROSITE" id="PS50157"/>
    </source>
</evidence>
<keyword evidence="6" id="KW-0539">Nucleus</keyword>
<keyword evidence="3" id="KW-0677">Repeat</keyword>
<reference evidence="10" key="1">
    <citation type="submission" date="2025-08" db="UniProtKB">
        <authorList>
            <consortium name="RefSeq"/>
        </authorList>
    </citation>
    <scope>IDENTIFICATION</scope>
</reference>
<dbReference type="Pfam" id="PF00096">
    <property type="entry name" value="zf-C2H2"/>
    <property type="match status" value="2"/>
</dbReference>
<feature type="domain" description="C2H2-type" evidence="8">
    <location>
        <begin position="312"/>
        <end position="340"/>
    </location>
</feature>
<dbReference type="PANTHER" id="PTHR24409:SF295">
    <property type="entry name" value="AZ2-RELATED"/>
    <property type="match status" value="1"/>
</dbReference>
<dbReference type="AlphaFoldDB" id="A0A7E5WTH0"/>
<proteinExistence type="predicted"/>
<accession>A0A7E5WTH0</accession>
<comment type="subcellular location">
    <subcellularLocation>
        <location evidence="1">Nucleus</location>
    </subcellularLocation>
</comment>
<evidence type="ECO:0000256" key="5">
    <source>
        <dbReference type="ARBA" id="ARBA00022833"/>
    </source>
</evidence>
<dbReference type="SUPFAM" id="SSF57667">
    <property type="entry name" value="beta-beta-alpha zinc fingers"/>
    <property type="match status" value="4"/>
</dbReference>
<dbReference type="InParanoid" id="A0A7E5WTH0"/>
<evidence type="ECO:0000256" key="1">
    <source>
        <dbReference type="ARBA" id="ARBA00004123"/>
    </source>
</evidence>
<sequence>MDLLNLLINPNNLKNICFLCLKNSLNTFCVYEDIEIHNEYLTLNINLSNMMKSLFPTHDLVSTRTCEECADLVIKIFSLLQSNYLKKEMLNTVTDNINEELDNYVPLHNSVKCKFNVNIPSCDSLISNFKKPTSIFLFKKCDMKFKSKTLLQKHNKITHKDIKNEAIICDICGKIFNKSSTLKVHLSCHKEKQCPYCFKILKSHSHFNVHLRNHKQQLKRKRIVKYHLCVHCDYRSLNKNSLEAHMNKVHLNIRPFVCDICQKGFYKKSNLTQHYVTHTKVKDKTCEVCGDNFVNEKTLMEHLMLHSGQKPFQCKICNAEFITSGRRLEHMKRKHMEKAECCVICDKKFSLRKDLNSHLKNVHHAENYILKLDNVQTDAQVFKVMNCM</sequence>
<name>A0A7E5WTH0_TRINI</name>
<organism evidence="9 10">
    <name type="scientific">Trichoplusia ni</name>
    <name type="common">Cabbage looper</name>
    <dbReference type="NCBI Taxonomy" id="7111"/>
    <lineage>
        <taxon>Eukaryota</taxon>
        <taxon>Metazoa</taxon>
        <taxon>Ecdysozoa</taxon>
        <taxon>Arthropoda</taxon>
        <taxon>Hexapoda</taxon>
        <taxon>Insecta</taxon>
        <taxon>Pterygota</taxon>
        <taxon>Neoptera</taxon>
        <taxon>Endopterygota</taxon>
        <taxon>Lepidoptera</taxon>
        <taxon>Glossata</taxon>
        <taxon>Ditrysia</taxon>
        <taxon>Noctuoidea</taxon>
        <taxon>Noctuidae</taxon>
        <taxon>Plusiinae</taxon>
        <taxon>Trichoplusia</taxon>
    </lineage>
</organism>
<dbReference type="Proteomes" id="UP000322000">
    <property type="component" value="Chromosome 26"/>
</dbReference>
<dbReference type="InterPro" id="IPR036236">
    <property type="entry name" value="Znf_C2H2_sf"/>
</dbReference>
<dbReference type="InterPro" id="IPR013087">
    <property type="entry name" value="Znf_C2H2_type"/>
</dbReference>
<evidence type="ECO:0000313" key="9">
    <source>
        <dbReference type="Proteomes" id="UP000322000"/>
    </source>
</evidence>
<feature type="domain" description="C2H2-type" evidence="8">
    <location>
        <begin position="339"/>
        <end position="368"/>
    </location>
</feature>
<dbReference type="Gene3D" id="3.30.160.60">
    <property type="entry name" value="Classic Zinc Finger"/>
    <property type="match status" value="5"/>
</dbReference>
<evidence type="ECO:0000256" key="7">
    <source>
        <dbReference type="PROSITE-ProRule" id="PRU00042"/>
    </source>
</evidence>
<keyword evidence="9" id="KW-1185">Reference proteome</keyword>
<feature type="domain" description="C2H2-type" evidence="8">
    <location>
        <begin position="167"/>
        <end position="194"/>
    </location>
</feature>
<dbReference type="PANTHER" id="PTHR24409">
    <property type="entry name" value="ZINC FINGER PROTEIN 142"/>
    <property type="match status" value="1"/>
</dbReference>
<dbReference type="GeneID" id="113505531"/>
<dbReference type="KEGG" id="tnl:113505531"/>
<gene>
    <name evidence="10" type="primary">LOC113505531</name>
</gene>
<dbReference type="RefSeq" id="XP_026744100.1">
    <property type="nucleotide sequence ID" value="XM_026888299.1"/>
</dbReference>
<feature type="domain" description="C2H2-type" evidence="8">
    <location>
        <begin position="256"/>
        <end position="283"/>
    </location>
</feature>
<keyword evidence="2" id="KW-0479">Metal-binding</keyword>
<evidence type="ECO:0000313" key="10">
    <source>
        <dbReference type="RefSeq" id="XP_026744100.1"/>
    </source>
</evidence>
<dbReference type="GO" id="GO:0008270">
    <property type="term" value="F:zinc ion binding"/>
    <property type="evidence" value="ECO:0007669"/>
    <property type="project" value="UniProtKB-KW"/>
</dbReference>
<dbReference type="GO" id="GO:0000977">
    <property type="term" value="F:RNA polymerase II transcription regulatory region sequence-specific DNA binding"/>
    <property type="evidence" value="ECO:0007669"/>
    <property type="project" value="TreeGrafter"/>
</dbReference>
<evidence type="ECO:0000256" key="2">
    <source>
        <dbReference type="ARBA" id="ARBA00022723"/>
    </source>
</evidence>
<evidence type="ECO:0000256" key="4">
    <source>
        <dbReference type="ARBA" id="ARBA00022771"/>
    </source>
</evidence>
<keyword evidence="5" id="KW-0862">Zinc</keyword>
<evidence type="ECO:0000256" key="3">
    <source>
        <dbReference type="ARBA" id="ARBA00022737"/>
    </source>
</evidence>
<dbReference type="PROSITE" id="PS00028">
    <property type="entry name" value="ZINC_FINGER_C2H2_1"/>
    <property type="match status" value="6"/>
</dbReference>
<keyword evidence="4 7" id="KW-0863">Zinc-finger</keyword>
<dbReference type="OrthoDB" id="8922241at2759"/>
<evidence type="ECO:0000256" key="6">
    <source>
        <dbReference type="ARBA" id="ARBA00023242"/>
    </source>
</evidence>
<dbReference type="GO" id="GO:0005634">
    <property type="term" value="C:nucleus"/>
    <property type="evidence" value="ECO:0007669"/>
    <property type="project" value="UniProtKB-SubCell"/>
</dbReference>
<dbReference type="PROSITE" id="PS50157">
    <property type="entry name" value="ZINC_FINGER_C2H2_2"/>
    <property type="match status" value="6"/>
</dbReference>
<dbReference type="GO" id="GO:0000981">
    <property type="term" value="F:DNA-binding transcription factor activity, RNA polymerase II-specific"/>
    <property type="evidence" value="ECO:0007669"/>
    <property type="project" value="TreeGrafter"/>
</dbReference>
<dbReference type="SMART" id="SM00355">
    <property type="entry name" value="ZnF_C2H2"/>
    <property type="match status" value="8"/>
</dbReference>
<feature type="domain" description="C2H2-type" evidence="8">
    <location>
        <begin position="227"/>
        <end position="255"/>
    </location>
</feature>
<protein>
    <submittedName>
        <fullName evidence="10">Myoneurin-like</fullName>
    </submittedName>
</protein>
<dbReference type="FunFam" id="3.30.160.60:FF:000145">
    <property type="entry name" value="Zinc finger protein 574"/>
    <property type="match status" value="1"/>
</dbReference>